<sequence>MQWSKRSKTSTNQKGMTCMETDFGTIYSQAVSMAEKIGIEPSKPRIAGRQQLRYNAPASTPYEYHKRNLAIPFLDHINENLHTRLQVWQKRQHP</sequence>
<dbReference type="OrthoDB" id="5955131at2759"/>
<organism evidence="1 2">
    <name type="scientific">Holothuria leucospilota</name>
    <name type="common">Black long sea cucumber</name>
    <name type="synonym">Mertensiothuria leucospilota</name>
    <dbReference type="NCBI Taxonomy" id="206669"/>
    <lineage>
        <taxon>Eukaryota</taxon>
        <taxon>Metazoa</taxon>
        <taxon>Echinodermata</taxon>
        <taxon>Eleutherozoa</taxon>
        <taxon>Echinozoa</taxon>
        <taxon>Holothuroidea</taxon>
        <taxon>Aspidochirotacea</taxon>
        <taxon>Aspidochirotida</taxon>
        <taxon>Holothuriidae</taxon>
        <taxon>Holothuria</taxon>
    </lineage>
</organism>
<proteinExistence type="predicted"/>
<evidence type="ECO:0000313" key="2">
    <source>
        <dbReference type="Proteomes" id="UP001152320"/>
    </source>
</evidence>
<dbReference type="Proteomes" id="UP001152320">
    <property type="component" value="Chromosome 14"/>
</dbReference>
<comment type="caution">
    <text evidence="1">The sequence shown here is derived from an EMBL/GenBank/DDBJ whole genome shotgun (WGS) entry which is preliminary data.</text>
</comment>
<keyword evidence="2" id="KW-1185">Reference proteome</keyword>
<protein>
    <submittedName>
        <fullName evidence="1">Uncharacterized protein</fullName>
    </submittedName>
</protein>
<accession>A0A9Q1BMT0</accession>
<dbReference type="EMBL" id="JAIZAY010000014">
    <property type="protein sequence ID" value="KAJ8029424.1"/>
    <property type="molecule type" value="Genomic_DNA"/>
</dbReference>
<evidence type="ECO:0000313" key="1">
    <source>
        <dbReference type="EMBL" id="KAJ8029424.1"/>
    </source>
</evidence>
<gene>
    <name evidence="1" type="ORF">HOLleu_28807</name>
</gene>
<name>A0A9Q1BMT0_HOLLE</name>
<reference evidence="1" key="1">
    <citation type="submission" date="2021-10" db="EMBL/GenBank/DDBJ databases">
        <title>Tropical sea cucumber genome reveals ecological adaptation and Cuvierian tubules defense mechanism.</title>
        <authorList>
            <person name="Chen T."/>
        </authorList>
    </citation>
    <scope>NUCLEOTIDE SEQUENCE</scope>
    <source>
        <strain evidence="1">Nanhai2018</strain>
        <tissue evidence="1">Muscle</tissue>
    </source>
</reference>
<dbReference type="AlphaFoldDB" id="A0A9Q1BMT0"/>